<dbReference type="Proteomes" id="UP000185511">
    <property type="component" value="Chromosome"/>
</dbReference>
<dbReference type="PANTHER" id="PTHR28055:SF1">
    <property type="entry name" value="ALTERED INHERITANCE OF MITOCHONDRIA PROTEIN 41, MITOCHONDRIAL"/>
    <property type="match status" value="1"/>
</dbReference>
<dbReference type="GO" id="GO:0016884">
    <property type="term" value="F:carbon-nitrogen ligase activity, with glutamine as amido-N-donor"/>
    <property type="evidence" value="ECO:0007669"/>
    <property type="project" value="InterPro"/>
</dbReference>
<evidence type="ECO:0000313" key="1">
    <source>
        <dbReference type="EMBL" id="APU12323.1"/>
    </source>
</evidence>
<dbReference type="KEGG" id="acad:UA74_01165"/>
<dbReference type="Pfam" id="PF09424">
    <property type="entry name" value="YqeY"/>
    <property type="match status" value="1"/>
</dbReference>
<evidence type="ECO:0000313" key="2">
    <source>
        <dbReference type="Proteomes" id="UP000185511"/>
    </source>
</evidence>
<dbReference type="PANTHER" id="PTHR28055">
    <property type="entry name" value="ALTERED INHERITANCE OF MITOCHONDRIA PROTEIN 41, MITOCHONDRIAL"/>
    <property type="match status" value="1"/>
</dbReference>
<name>A0AAC9PPU2_9PSEU</name>
<dbReference type="InterPro" id="IPR042184">
    <property type="entry name" value="YqeY/Aim41_N"/>
</dbReference>
<reference evidence="2" key="1">
    <citation type="submission" date="2016-06" db="EMBL/GenBank/DDBJ databases">
        <title>Complete genome sequence of Actinoalloteichus fjordicus DSM 46855 (=ADI127-17), type strain of the new species Actinoalloteichus fjordicus.</title>
        <authorList>
            <person name="Ruckert C."/>
            <person name="Nouioui I."/>
            <person name="Willmese J."/>
            <person name="van Wezel G."/>
            <person name="Klenk H.-P."/>
            <person name="Kalinowski J."/>
            <person name="Zotchev S.B."/>
        </authorList>
    </citation>
    <scope>NUCLEOTIDE SEQUENCE [LARGE SCALE GENOMIC DNA]</scope>
    <source>
        <strain evidence="2">ADI127-7</strain>
    </source>
</reference>
<gene>
    <name evidence="1" type="ORF">UA74_01165</name>
</gene>
<dbReference type="SUPFAM" id="SSF89095">
    <property type="entry name" value="GatB/YqeY motif"/>
    <property type="match status" value="1"/>
</dbReference>
<organism evidence="1 2">
    <name type="scientific">Actinoalloteichus fjordicus</name>
    <dbReference type="NCBI Taxonomy" id="1612552"/>
    <lineage>
        <taxon>Bacteria</taxon>
        <taxon>Bacillati</taxon>
        <taxon>Actinomycetota</taxon>
        <taxon>Actinomycetes</taxon>
        <taxon>Pseudonocardiales</taxon>
        <taxon>Pseudonocardiaceae</taxon>
        <taxon>Actinoalloteichus</taxon>
    </lineage>
</organism>
<proteinExistence type="predicted"/>
<protein>
    <recommendedName>
        <fullName evidence="3">GatB/YqeY domain-containing protein</fullName>
    </recommendedName>
</protein>
<dbReference type="AlphaFoldDB" id="A0AAC9PPU2"/>
<dbReference type="Gene3D" id="1.10.1510.10">
    <property type="entry name" value="Uncharacterised protein YqeY/AIM41 PF09424, N-terminal domain"/>
    <property type="match status" value="1"/>
</dbReference>
<dbReference type="Gene3D" id="1.10.10.410">
    <property type="match status" value="1"/>
</dbReference>
<evidence type="ECO:0008006" key="3">
    <source>
        <dbReference type="Google" id="ProtNLM"/>
    </source>
</evidence>
<dbReference type="RefSeq" id="WP_075738106.1">
    <property type="nucleotide sequence ID" value="NZ_CP016076.1"/>
</dbReference>
<dbReference type="InterPro" id="IPR019004">
    <property type="entry name" value="YqeY/Aim41"/>
</dbReference>
<keyword evidence="2" id="KW-1185">Reference proteome</keyword>
<dbReference type="EMBL" id="CP016076">
    <property type="protein sequence ID" value="APU12323.1"/>
    <property type="molecule type" value="Genomic_DNA"/>
</dbReference>
<sequence length="156" mass="16599">MAELKARLRAELVTAMKAREALVVSTLRMALTAVTTEEVAGKNARELTDDEVLKVLAKEAKKRDEAAEAFAAAGRSEKAETERAEGEVLRRYLPAQLDDAELAVIAEQAVAEVTEALGERPGQRQMGQVMKIASAKSAGRADGGRVAAAVRALLQG</sequence>
<dbReference type="InterPro" id="IPR003789">
    <property type="entry name" value="Asn/Gln_tRNA_amidoTrase-B-like"/>
</dbReference>
<dbReference type="InterPro" id="IPR023168">
    <property type="entry name" value="GatB_Yqey_C_2"/>
</dbReference>
<accession>A0AAC9PPU2</accession>